<keyword evidence="6 8" id="KW-0460">Magnesium</keyword>
<comment type="subunit">
    <text evidence="1 8">Homodimer.</text>
</comment>
<proteinExistence type="inferred from homology"/>
<dbReference type="GO" id="GO:0004019">
    <property type="term" value="F:adenylosuccinate synthase activity"/>
    <property type="evidence" value="ECO:0007669"/>
    <property type="project" value="UniProtKB-UniRule"/>
</dbReference>
<dbReference type="Gene3D" id="1.10.300.10">
    <property type="entry name" value="Adenylosuccinate Synthetase, subunit A, domain 2"/>
    <property type="match status" value="1"/>
</dbReference>
<name>A0A173UZA9_9FIRM</name>
<dbReference type="InterPro" id="IPR027417">
    <property type="entry name" value="P-loop_NTPase"/>
</dbReference>
<evidence type="ECO:0000256" key="6">
    <source>
        <dbReference type="ARBA" id="ARBA00022842"/>
    </source>
</evidence>
<feature type="binding site" description="in other chain" evidence="8">
    <location>
        <position position="134"/>
    </location>
    <ligand>
        <name>IMP</name>
        <dbReference type="ChEBI" id="CHEBI:58053"/>
        <note>ligand shared between dimeric partners</note>
    </ligand>
</feature>
<feature type="binding site" evidence="8">
    <location>
        <begin position="14"/>
        <end position="20"/>
    </location>
    <ligand>
        <name>GTP</name>
        <dbReference type="ChEBI" id="CHEBI:37565"/>
    </ligand>
</feature>
<protein>
    <recommendedName>
        <fullName evidence="8">Adenylosuccinate synthetase</fullName>
        <shortName evidence="8">AMPSase</shortName>
        <shortName evidence="8">AdSS</shortName>
        <ecNumber evidence="8">6.3.4.4</ecNumber>
    </recommendedName>
    <alternativeName>
        <fullName evidence="8">IMP--aspartate ligase</fullName>
    </alternativeName>
</protein>
<feature type="binding site" evidence="8">
    <location>
        <begin position="421"/>
        <end position="423"/>
    </location>
    <ligand>
        <name>GTP</name>
        <dbReference type="ChEBI" id="CHEBI:37565"/>
    </ligand>
</feature>
<feature type="binding site" evidence="8">
    <location>
        <position position="15"/>
    </location>
    <ligand>
        <name>Mg(2+)</name>
        <dbReference type="ChEBI" id="CHEBI:18420"/>
    </ligand>
</feature>
<comment type="catalytic activity">
    <reaction evidence="8">
        <text>IMP + L-aspartate + GTP = N(6)-(1,2-dicarboxyethyl)-AMP + GDP + phosphate + 2 H(+)</text>
        <dbReference type="Rhea" id="RHEA:15753"/>
        <dbReference type="ChEBI" id="CHEBI:15378"/>
        <dbReference type="ChEBI" id="CHEBI:29991"/>
        <dbReference type="ChEBI" id="CHEBI:37565"/>
        <dbReference type="ChEBI" id="CHEBI:43474"/>
        <dbReference type="ChEBI" id="CHEBI:57567"/>
        <dbReference type="ChEBI" id="CHEBI:58053"/>
        <dbReference type="ChEBI" id="CHEBI:58189"/>
        <dbReference type="EC" id="6.3.4.4"/>
    </reaction>
</comment>
<accession>A0A173UZA9</accession>
<dbReference type="InterPro" id="IPR042110">
    <property type="entry name" value="Adenylosuccinate_synth_dom2"/>
</dbReference>
<feature type="binding site" evidence="8">
    <location>
        <position position="148"/>
    </location>
    <ligand>
        <name>IMP</name>
        <dbReference type="ChEBI" id="CHEBI:58053"/>
        <note>ligand shared between dimeric partners</note>
    </ligand>
</feature>
<evidence type="ECO:0000256" key="1">
    <source>
        <dbReference type="ARBA" id="ARBA00011738"/>
    </source>
</evidence>
<dbReference type="CDD" id="cd03108">
    <property type="entry name" value="AdSS"/>
    <property type="match status" value="1"/>
</dbReference>
<dbReference type="Pfam" id="PF00709">
    <property type="entry name" value="Adenylsucc_synt"/>
    <property type="match status" value="1"/>
</dbReference>
<dbReference type="InterPro" id="IPR042109">
    <property type="entry name" value="Adenylosuccinate_synth_dom1"/>
</dbReference>
<dbReference type="GO" id="GO:0005525">
    <property type="term" value="F:GTP binding"/>
    <property type="evidence" value="ECO:0007669"/>
    <property type="project" value="UniProtKB-UniRule"/>
</dbReference>
<dbReference type="InterPro" id="IPR001114">
    <property type="entry name" value="Adenylosuccinate_synthetase"/>
</dbReference>
<dbReference type="EC" id="6.3.4.4" evidence="8"/>
<evidence type="ECO:0000256" key="3">
    <source>
        <dbReference type="ARBA" id="ARBA00022723"/>
    </source>
</evidence>
<gene>
    <name evidence="9" type="primary">purA_2</name>
    <name evidence="8" type="synonym">purA</name>
    <name evidence="9" type="ORF">ERS852582_02442</name>
</gene>
<dbReference type="Gene3D" id="3.40.440.10">
    <property type="entry name" value="Adenylosuccinate Synthetase, subunit A, domain 1"/>
    <property type="match status" value="1"/>
</dbReference>
<dbReference type="Proteomes" id="UP000095649">
    <property type="component" value="Unassembled WGS sequence"/>
</dbReference>
<comment type="similarity">
    <text evidence="8">Belongs to the adenylosuccinate synthetase family.</text>
</comment>
<evidence type="ECO:0000256" key="4">
    <source>
        <dbReference type="ARBA" id="ARBA00022741"/>
    </source>
</evidence>
<keyword evidence="3 8" id="KW-0479">Metal-binding</keyword>
<keyword evidence="2 8" id="KW-0436">Ligase</keyword>
<feature type="binding site" evidence="8">
    <location>
        <position position="314"/>
    </location>
    <ligand>
        <name>GTP</name>
        <dbReference type="ChEBI" id="CHEBI:37565"/>
    </ligand>
</feature>
<dbReference type="FunFam" id="3.90.170.10:FF:000001">
    <property type="entry name" value="Adenylosuccinate synthetase"/>
    <property type="match status" value="1"/>
</dbReference>
<feature type="active site" description="Proton acceptor" evidence="8">
    <location>
        <position position="15"/>
    </location>
</feature>
<dbReference type="GO" id="GO:0046040">
    <property type="term" value="P:IMP metabolic process"/>
    <property type="evidence" value="ECO:0007669"/>
    <property type="project" value="TreeGrafter"/>
</dbReference>
<dbReference type="HAMAP" id="MF_00011">
    <property type="entry name" value="Adenylosucc_synth"/>
    <property type="match status" value="1"/>
</dbReference>
<evidence type="ECO:0000256" key="8">
    <source>
        <dbReference type="HAMAP-Rule" id="MF_00011"/>
    </source>
</evidence>
<dbReference type="PANTHER" id="PTHR11846:SF0">
    <property type="entry name" value="ADENYLOSUCCINATE SYNTHETASE"/>
    <property type="match status" value="1"/>
</dbReference>
<keyword evidence="7 8" id="KW-0342">GTP-binding</keyword>
<dbReference type="InterPro" id="IPR042111">
    <property type="entry name" value="Adenylosuccinate_synth_dom3"/>
</dbReference>
<dbReference type="UniPathway" id="UPA00075">
    <property type="reaction ID" value="UER00335"/>
</dbReference>
<comment type="pathway">
    <text evidence="8">Purine metabolism; AMP biosynthesis via de novo pathway; AMP from IMP: step 1/2.</text>
</comment>
<feature type="binding site" evidence="8">
    <location>
        <position position="42"/>
    </location>
    <ligand>
        <name>Mg(2+)</name>
        <dbReference type="ChEBI" id="CHEBI:18420"/>
    </ligand>
</feature>
<dbReference type="NCBIfam" id="NF002223">
    <property type="entry name" value="PRK01117.1"/>
    <property type="match status" value="1"/>
</dbReference>
<evidence type="ECO:0000256" key="7">
    <source>
        <dbReference type="ARBA" id="ARBA00023134"/>
    </source>
</evidence>
<dbReference type="SMART" id="SM00788">
    <property type="entry name" value="Adenylsucc_synt"/>
    <property type="match status" value="1"/>
</dbReference>
<dbReference type="EMBL" id="CYXN01000029">
    <property type="protein sequence ID" value="CUN20411.1"/>
    <property type="molecule type" value="Genomic_DNA"/>
</dbReference>
<feature type="binding site" evidence="8">
    <location>
        <begin position="42"/>
        <end position="44"/>
    </location>
    <ligand>
        <name>GTP</name>
        <dbReference type="ChEBI" id="CHEBI:37565"/>
    </ligand>
</feature>
<dbReference type="Gene3D" id="3.90.170.10">
    <property type="entry name" value="Adenylosuccinate Synthetase, subunit A, domain 3"/>
    <property type="match status" value="1"/>
</dbReference>
<dbReference type="SUPFAM" id="SSF52540">
    <property type="entry name" value="P-loop containing nucleoside triphosphate hydrolases"/>
    <property type="match status" value="1"/>
</dbReference>
<organism evidence="9 10">
    <name type="scientific">Faecalibacterium prausnitzii</name>
    <dbReference type="NCBI Taxonomy" id="853"/>
    <lineage>
        <taxon>Bacteria</taxon>
        <taxon>Bacillati</taxon>
        <taxon>Bacillota</taxon>
        <taxon>Clostridia</taxon>
        <taxon>Eubacteriales</taxon>
        <taxon>Oscillospiraceae</taxon>
        <taxon>Faecalibacterium</taxon>
    </lineage>
</organism>
<sequence length="436" mass="47921">MKFMLTAVTGINWGDEGKGRVIDLLAENADIVARYQGGNNAGHTVVTEKGKFILNLLPSGILHPEVTCVLGTGMVIDLEHLAGEMEAIEARGVKVEPENLKLSDKATISMPWHKVQDGLEEDRLAKKGGAFGSTRRGIAYAYSDKYRKKTLRLGDLLHLDEERTQNRLHMILDAKNMELAGCYHQEPMSYDALLNWCRQQAAYFAPFICDVGAFLQQAHDSGKRIVLEAQLGAMRDIDYGIFPFTSSSNTLAAYAPLGAGIPNCKLDHVVGVLKAYSTCVGAGPFAAENAMDEAWNEKLRKAGGEYGAATGRPRRVGPFDCVASRYGLQCQGADKIALTKLDVLSSMKQIPVITGYKLDGVEVPRFDTLSDLDRVQPVVTLLPGWNKDISGCHSWAELPKEAKAYVEFLEKQLGHEIQFVSTGAEREKFVLKGEWL</sequence>
<feature type="binding site" evidence="8">
    <location>
        <begin position="340"/>
        <end position="342"/>
    </location>
    <ligand>
        <name>GTP</name>
        <dbReference type="ChEBI" id="CHEBI:37565"/>
    </ligand>
</feature>
<keyword evidence="4 8" id="KW-0547">Nucleotide-binding</keyword>
<keyword evidence="8" id="KW-0963">Cytoplasm</keyword>
<dbReference type="PANTHER" id="PTHR11846">
    <property type="entry name" value="ADENYLOSUCCINATE SYNTHETASE"/>
    <property type="match status" value="1"/>
</dbReference>
<feature type="binding site" evidence="8">
    <location>
        <begin position="308"/>
        <end position="314"/>
    </location>
    <ligand>
        <name>substrate</name>
    </ligand>
</feature>
<comment type="caution">
    <text evidence="8">Lacks conserved residue(s) required for the propagation of feature annotation.</text>
</comment>
<keyword evidence="5 8" id="KW-0658">Purine biosynthesis</keyword>
<feature type="binding site" description="in other chain" evidence="8">
    <location>
        <begin position="40"/>
        <end position="43"/>
    </location>
    <ligand>
        <name>IMP</name>
        <dbReference type="ChEBI" id="CHEBI:58053"/>
        <note>ligand shared between dimeric partners</note>
    </ligand>
</feature>
<comment type="subcellular location">
    <subcellularLocation>
        <location evidence="8">Cytoplasm</location>
    </subcellularLocation>
</comment>
<dbReference type="GO" id="GO:0005737">
    <property type="term" value="C:cytoplasm"/>
    <property type="evidence" value="ECO:0007669"/>
    <property type="project" value="UniProtKB-SubCell"/>
</dbReference>
<comment type="cofactor">
    <cofactor evidence="8">
        <name>Mg(2+)</name>
        <dbReference type="ChEBI" id="CHEBI:18420"/>
    </cofactor>
    <text evidence="8">Binds 1 Mg(2+) ion per subunit.</text>
</comment>
<feature type="binding site" description="in other chain" evidence="8">
    <location>
        <position position="312"/>
    </location>
    <ligand>
        <name>IMP</name>
        <dbReference type="ChEBI" id="CHEBI:58053"/>
        <note>ligand shared between dimeric partners</note>
    </ligand>
</feature>
<evidence type="ECO:0000256" key="5">
    <source>
        <dbReference type="ARBA" id="ARBA00022755"/>
    </source>
</evidence>
<evidence type="ECO:0000256" key="2">
    <source>
        <dbReference type="ARBA" id="ARBA00022598"/>
    </source>
</evidence>
<feature type="binding site" description="in other chain" evidence="8">
    <location>
        <begin position="15"/>
        <end position="18"/>
    </location>
    <ligand>
        <name>IMP</name>
        <dbReference type="ChEBI" id="CHEBI:58053"/>
        <note>ligand shared between dimeric partners</note>
    </ligand>
</feature>
<reference evidence="9 10" key="1">
    <citation type="submission" date="2015-09" db="EMBL/GenBank/DDBJ databases">
        <authorList>
            <consortium name="Pathogen Informatics"/>
        </authorList>
    </citation>
    <scope>NUCLEOTIDE SEQUENCE [LARGE SCALE GENOMIC DNA]</scope>
    <source>
        <strain evidence="9 10">2789STDY5834970</strain>
    </source>
</reference>
<feature type="active site" description="Proton donor" evidence="8">
    <location>
        <position position="43"/>
    </location>
</feature>
<evidence type="ECO:0000313" key="9">
    <source>
        <dbReference type="EMBL" id="CUN20411.1"/>
    </source>
</evidence>
<dbReference type="GO" id="GO:0044208">
    <property type="term" value="P:'de novo' AMP biosynthetic process"/>
    <property type="evidence" value="ECO:0007669"/>
    <property type="project" value="UniProtKB-UniRule"/>
</dbReference>
<comment type="function">
    <text evidence="8">Plays an important role in the de novo pathway of purine nucleotide biosynthesis. Catalyzes the first committed step in the biosynthesis of AMP from IMP.</text>
</comment>
<dbReference type="AlphaFoldDB" id="A0A173UZA9"/>
<evidence type="ECO:0000313" key="10">
    <source>
        <dbReference type="Proteomes" id="UP000095649"/>
    </source>
</evidence>
<dbReference type="RefSeq" id="WP_431733004.1">
    <property type="nucleotide sequence ID" value="NZ_CYXN01000029.1"/>
</dbReference>
<dbReference type="GO" id="GO:0000287">
    <property type="term" value="F:magnesium ion binding"/>
    <property type="evidence" value="ECO:0007669"/>
    <property type="project" value="UniProtKB-UniRule"/>
</dbReference>